<dbReference type="InterPro" id="IPR009081">
    <property type="entry name" value="PP-bd_ACP"/>
</dbReference>
<evidence type="ECO:0000256" key="6">
    <source>
        <dbReference type="ARBA" id="ARBA00023315"/>
    </source>
</evidence>
<accession>A0A5N8XI72</accession>
<dbReference type="Pfam" id="PF00698">
    <property type="entry name" value="Acyl_transf_1"/>
    <property type="match status" value="1"/>
</dbReference>
<gene>
    <name evidence="9" type="ORF">FNH08_16865</name>
</gene>
<dbReference type="PROSITE" id="PS00012">
    <property type="entry name" value="PHOSPHOPANTETHEINE"/>
    <property type="match status" value="1"/>
</dbReference>
<dbReference type="PROSITE" id="PS50075">
    <property type="entry name" value="CARRIER"/>
    <property type="match status" value="1"/>
</dbReference>
<dbReference type="Pfam" id="PF22621">
    <property type="entry name" value="CurL-like_PKS_C"/>
    <property type="match status" value="1"/>
</dbReference>
<evidence type="ECO:0000313" key="10">
    <source>
        <dbReference type="Proteomes" id="UP000400924"/>
    </source>
</evidence>
<dbReference type="EMBL" id="VJZC01000101">
    <property type="protein sequence ID" value="MPY58776.1"/>
    <property type="molecule type" value="Genomic_DNA"/>
</dbReference>
<comment type="caution">
    <text evidence="9">The sequence shown here is derived from an EMBL/GenBank/DDBJ whole genome shotgun (WGS) entry which is preliminary data.</text>
</comment>
<proteinExistence type="predicted"/>
<dbReference type="PANTHER" id="PTHR43775">
    <property type="entry name" value="FATTY ACID SYNTHASE"/>
    <property type="match status" value="1"/>
</dbReference>
<dbReference type="InterPro" id="IPR016036">
    <property type="entry name" value="Malonyl_transacylase_ACP-bd"/>
</dbReference>
<dbReference type="InterPro" id="IPR001227">
    <property type="entry name" value="Ac_transferase_dom_sf"/>
</dbReference>
<dbReference type="Gene3D" id="3.40.47.10">
    <property type="match status" value="1"/>
</dbReference>
<keyword evidence="6 9" id="KW-0012">Acyltransferase</keyword>
<keyword evidence="4" id="KW-0045">Antibiotic biosynthesis</keyword>
<dbReference type="InterPro" id="IPR014030">
    <property type="entry name" value="Ketoacyl_synth_N"/>
</dbReference>
<dbReference type="SUPFAM" id="SSF47336">
    <property type="entry name" value="ACP-like"/>
    <property type="match status" value="1"/>
</dbReference>
<evidence type="ECO:0000259" key="8">
    <source>
        <dbReference type="PROSITE" id="PS50075"/>
    </source>
</evidence>
<keyword evidence="1" id="KW-0596">Phosphopantetheine</keyword>
<dbReference type="GO" id="GO:0031177">
    <property type="term" value="F:phosphopantetheine binding"/>
    <property type="evidence" value="ECO:0007669"/>
    <property type="project" value="InterPro"/>
</dbReference>
<feature type="region of interest" description="Disordered" evidence="7">
    <location>
        <begin position="1"/>
        <end position="24"/>
    </location>
</feature>
<reference evidence="9 10" key="1">
    <citation type="submission" date="2019-07" db="EMBL/GenBank/DDBJ databases">
        <title>New species of Amycolatopsis and Streptomyces.</title>
        <authorList>
            <person name="Duangmal K."/>
            <person name="Teo W.F.A."/>
            <person name="Lipun K."/>
        </authorList>
    </citation>
    <scope>NUCLEOTIDE SEQUENCE [LARGE SCALE GENOMIC DNA]</scope>
    <source>
        <strain evidence="9 10">NBRC 106415</strain>
    </source>
</reference>
<dbReference type="AlphaFoldDB" id="A0A5N8XI72"/>
<evidence type="ECO:0000256" key="7">
    <source>
        <dbReference type="SAM" id="MobiDB-lite"/>
    </source>
</evidence>
<dbReference type="SUPFAM" id="SSF53901">
    <property type="entry name" value="Thiolase-like"/>
    <property type="match status" value="1"/>
</dbReference>
<dbReference type="Gene3D" id="1.10.1200.10">
    <property type="entry name" value="ACP-like"/>
    <property type="match status" value="1"/>
</dbReference>
<dbReference type="GO" id="GO:0017000">
    <property type="term" value="P:antibiotic biosynthetic process"/>
    <property type="evidence" value="ECO:0007669"/>
    <property type="project" value="UniProtKB-KW"/>
</dbReference>
<dbReference type="InterPro" id="IPR050091">
    <property type="entry name" value="PKS_NRPS_Biosynth_Enz"/>
</dbReference>
<organism evidence="9 10">
    <name type="scientific">Streptomyces spongiae</name>
    <dbReference type="NCBI Taxonomy" id="565072"/>
    <lineage>
        <taxon>Bacteria</taxon>
        <taxon>Bacillati</taxon>
        <taxon>Actinomycetota</taxon>
        <taxon>Actinomycetes</taxon>
        <taxon>Kitasatosporales</taxon>
        <taxon>Streptomycetaceae</taxon>
        <taxon>Streptomyces</taxon>
    </lineage>
</organism>
<dbReference type="SMART" id="SM00827">
    <property type="entry name" value="PKS_AT"/>
    <property type="match status" value="1"/>
</dbReference>
<dbReference type="InterPro" id="IPR016035">
    <property type="entry name" value="Acyl_Trfase/lysoPLipase"/>
</dbReference>
<dbReference type="SUPFAM" id="SSF55048">
    <property type="entry name" value="Probable ACP-binding domain of malonyl-CoA ACP transacylase"/>
    <property type="match status" value="1"/>
</dbReference>
<dbReference type="SUPFAM" id="SSF52151">
    <property type="entry name" value="FabD/lysophospholipase-like"/>
    <property type="match status" value="1"/>
</dbReference>
<evidence type="ECO:0000313" key="9">
    <source>
        <dbReference type="EMBL" id="MPY58776.1"/>
    </source>
</evidence>
<dbReference type="Gene3D" id="3.40.366.10">
    <property type="entry name" value="Malonyl-Coenzyme A Acyl Carrier Protein, domain 2"/>
    <property type="match status" value="1"/>
</dbReference>
<keyword evidence="2" id="KW-0597">Phosphoprotein</keyword>
<dbReference type="Pfam" id="PF00550">
    <property type="entry name" value="PP-binding"/>
    <property type="match status" value="1"/>
</dbReference>
<dbReference type="InterPro" id="IPR014043">
    <property type="entry name" value="Acyl_transferase_dom"/>
</dbReference>
<dbReference type="Pfam" id="PF00109">
    <property type="entry name" value="ketoacyl-synt"/>
    <property type="match status" value="1"/>
</dbReference>
<dbReference type="InterPro" id="IPR006162">
    <property type="entry name" value="Ppantetheine_attach_site"/>
</dbReference>
<evidence type="ECO:0000256" key="1">
    <source>
        <dbReference type="ARBA" id="ARBA00022450"/>
    </source>
</evidence>
<protein>
    <submittedName>
        <fullName evidence="9">Acyltransferase domain-containing protein</fullName>
    </submittedName>
</protein>
<keyword evidence="5" id="KW-0511">Multifunctional enzyme</keyword>
<dbReference type="PANTHER" id="PTHR43775:SF51">
    <property type="entry name" value="INACTIVE PHENOLPHTHIOCEROL SYNTHESIS POLYKETIDE SYNTHASE TYPE I PKS1-RELATED"/>
    <property type="match status" value="1"/>
</dbReference>
<dbReference type="GO" id="GO:0006633">
    <property type="term" value="P:fatty acid biosynthetic process"/>
    <property type="evidence" value="ECO:0007669"/>
    <property type="project" value="TreeGrafter"/>
</dbReference>
<dbReference type="Gene3D" id="3.30.70.3290">
    <property type="match status" value="1"/>
</dbReference>
<dbReference type="Proteomes" id="UP000400924">
    <property type="component" value="Unassembled WGS sequence"/>
</dbReference>
<keyword evidence="10" id="KW-1185">Reference proteome</keyword>
<dbReference type="InterPro" id="IPR036736">
    <property type="entry name" value="ACP-like_sf"/>
</dbReference>
<feature type="domain" description="Carrier" evidence="8">
    <location>
        <begin position="720"/>
        <end position="795"/>
    </location>
</feature>
<dbReference type="SMART" id="SM00823">
    <property type="entry name" value="PKS_PP"/>
    <property type="match status" value="1"/>
</dbReference>
<dbReference type="GO" id="GO:0004312">
    <property type="term" value="F:fatty acid synthase activity"/>
    <property type="evidence" value="ECO:0007669"/>
    <property type="project" value="TreeGrafter"/>
</dbReference>
<sequence length="886" mass="91664">MRESAVGRCGQTGPTGTHDASDGKADYAVTSRLPWPEPDRDAADTPIVIVGLAAPEGAPEAVRRAERSGPVGVRVRCAPDGVAAFIGDSVRGASRERLSALHLVWAALEDAGIVPGSLCDADVGVFLAQAEAVAEAGNGDAGGSDTLAALVGGDLCWGRGPRVTLGAELSARAAVESAAEHLRRGECDVAVAGSVTGAVAVLRRESTAVPAGERVLAPAESFGSDDPLALDGVPAQSAAPLVPLVLSGRSDAAVAALARDLLARFEADPELSPADLAWSLVTTRTTGLGRRAVLLATDRQEVVRGLRALAEGGFAPLLFRTAPGASVEGGGSVVQVFPGLGSQWPGMALDLLDASDVFRSRMEDCARALEPLVPWSLHDVLRGAPGAPTLEDVDVVLPVLFAVSVSLSALWSSCGVEPAATVGASLGEIAAAHVAGALTLDEAARVAVLWSRMQAEAAGEGELAAAALSADELRPLLDTERLRGRVHFAGTNGPRSMLFGGKRAAVTEVVEMLESKGVPAKRLNLGLAAHTPGLIVDATAFLTGTAAITPVPATVPFYSSLTGGEFETTGLDGAYWLRNLTSEVRFETAVRALWAAGHPTFLEISPHPVLLGGVQETLEDIGAGTGAAVSSGVVGTLRRAQDGITEWLTGMAQLYVRGIPVDWAAFFRGREGRRIALPTYPFGVEQADPAEGTDGTGVVTRGTGTGELSLAGLTAGERAHAVEEFVRAQVAMVLRLGDPDAVAPQRVFLELGLNSLQAVELRNQLNEATGLQLPTTLIFDHPTPASVAVLIGELLAVRTEQRPGRRADQGTHSAVLAQLDALEAELLASGLLHDGGDGPGSATARERVAARLRDLLDRLASDDEDEFGDMSLEELLDLADNDLHTS</sequence>
<name>A0A5N8XI72_9ACTN</name>
<evidence type="ECO:0000256" key="5">
    <source>
        <dbReference type="ARBA" id="ARBA00023268"/>
    </source>
</evidence>
<dbReference type="InterPro" id="IPR020806">
    <property type="entry name" value="PKS_PP-bd"/>
</dbReference>
<evidence type="ECO:0000256" key="2">
    <source>
        <dbReference type="ARBA" id="ARBA00022553"/>
    </source>
</evidence>
<keyword evidence="3 9" id="KW-0808">Transferase</keyword>
<evidence type="ECO:0000256" key="3">
    <source>
        <dbReference type="ARBA" id="ARBA00022679"/>
    </source>
</evidence>
<evidence type="ECO:0000256" key="4">
    <source>
        <dbReference type="ARBA" id="ARBA00023194"/>
    </source>
</evidence>
<dbReference type="SMART" id="SM01294">
    <property type="entry name" value="PKS_PP_betabranch"/>
    <property type="match status" value="1"/>
</dbReference>
<dbReference type="InterPro" id="IPR016039">
    <property type="entry name" value="Thiolase-like"/>
</dbReference>